<proteinExistence type="predicted"/>
<dbReference type="AlphaFoldDB" id="A0A919D2H3"/>
<dbReference type="Gene3D" id="3.40.50.980">
    <property type="match status" value="1"/>
</dbReference>
<comment type="caution">
    <text evidence="2">The sequence shown here is derived from an EMBL/GenBank/DDBJ whole genome shotgun (WGS) entry which is preliminary data.</text>
</comment>
<evidence type="ECO:0000313" key="2">
    <source>
        <dbReference type="EMBL" id="GHE02809.1"/>
    </source>
</evidence>
<sequence>MPAAYVTDLVDAVHHRADRSAIGSGARVLTFWQAPEEVWRLARALRELGVKRAAGLACVSGNRPETLGGAASRTSRSACAATPATHNAPLLSWSSHDHEPDIMPSGRLTARGGVTPSGRTEASYRPIQVEGTDAGVPADTGHRSSEPAGDERQSVSGSPEGRLVGLTRPGHLAGCSVLRPVIPASQG</sequence>
<feature type="region of interest" description="Disordered" evidence="1">
    <location>
        <begin position="106"/>
        <end position="170"/>
    </location>
</feature>
<protein>
    <submittedName>
        <fullName evidence="2">Uncharacterized protein</fullName>
    </submittedName>
</protein>
<accession>A0A919D2H3</accession>
<organism evidence="2 3">
    <name type="scientific">Streptomyces alanosinicus</name>
    <dbReference type="NCBI Taxonomy" id="68171"/>
    <lineage>
        <taxon>Bacteria</taxon>
        <taxon>Bacillati</taxon>
        <taxon>Actinomycetota</taxon>
        <taxon>Actinomycetes</taxon>
        <taxon>Kitasatosporales</taxon>
        <taxon>Streptomycetaceae</taxon>
        <taxon>Streptomyces</taxon>
    </lineage>
</organism>
<dbReference type="EMBL" id="BMVG01000005">
    <property type="protein sequence ID" value="GHE02809.1"/>
    <property type="molecule type" value="Genomic_DNA"/>
</dbReference>
<reference evidence="2" key="2">
    <citation type="submission" date="2020-09" db="EMBL/GenBank/DDBJ databases">
        <authorList>
            <person name="Sun Q."/>
            <person name="Ohkuma M."/>
        </authorList>
    </citation>
    <scope>NUCLEOTIDE SEQUENCE</scope>
    <source>
        <strain evidence="2">JCM 4714</strain>
    </source>
</reference>
<reference evidence="2" key="1">
    <citation type="journal article" date="2014" name="Int. J. Syst. Evol. Microbiol.">
        <title>Complete genome sequence of Corynebacterium casei LMG S-19264T (=DSM 44701T), isolated from a smear-ripened cheese.</title>
        <authorList>
            <consortium name="US DOE Joint Genome Institute (JGI-PGF)"/>
            <person name="Walter F."/>
            <person name="Albersmeier A."/>
            <person name="Kalinowski J."/>
            <person name="Ruckert C."/>
        </authorList>
    </citation>
    <scope>NUCLEOTIDE SEQUENCE</scope>
    <source>
        <strain evidence="2">JCM 4714</strain>
    </source>
</reference>
<evidence type="ECO:0000313" key="3">
    <source>
        <dbReference type="Proteomes" id="UP000655443"/>
    </source>
</evidence>
<dbReference type="Proteomes" id="UP000655443">
    <property type="component" value="Unassembled WGS sequence"/>
</dbReference>
<evidence type="ECO:0000256" key="1">
    <source>
        <dbReference type="SAM" id="MobiDB-lite"/>
    </source>
</evidence>
<gene>
    <name evidence="2" type="ORF">GCM10010339_27450</name>
</gene>
<keyword evidence="3" id="KW-1185">Reference proteome</keyword>
<feature type="compositionally biased region" description="Basic and acidic residues" evidence="1">
    <location>
        <begin position="140"/>
        <end position="153"/>
    </location>
</feature>
<dbReference type="SUPFAM" id="SSF56801">
    <property type="entry name" value="Acetyl-CoA synthetase-like"/>
    <property type="match status" value="1"/>
</dbReference>
<name>A0A919D2H3_9ACTN</name>